<comment type="caution">
    <text evidence="4">The sequence shown here is derived from an EMBL/GenBank/DDBJ whole genome shotgun (WGS) entry which is preliminary data.</text>
</comment>
<evidence type="ECO:0000313" key="4">
    <source>
        <dbReference type="EMBL" id="MDG0864116.1"/>
    </source>
</evidence>
<reference evidence="4" key="1">
    <citation type="submission" date="2019-02" db="EMBL/GenBank/DDBJ databases">
        <title>Draft genome of the type strain Pelomonas aquatica CCUG 52575T.</title>
        <authorList>
            <person name="Gomila M."/>
            <person name="Lalucat J."/>
        </authorList>
    </citation>
    <scope>NUCLEOTIDE SEQUENCE</scope>
    <source>
        <strain evidence="4">CCUG 52575</strain>
    </source>
</reference>
<dbReference type="Proteomes" id="UP001152766">
    <property type="component" value="Unassembled WGS sequence"/>
</dbReference>
<dbReference type="PANTHER" id="PTHR11527">
    <property type="entry name" value="HEAT-SHOCK PROTEIN 20 FAMILY MEMBER"/>
    <property type="match status" value="1"/>
</dbReference>
<organism evidence="4 5">
    <name type="scientific">Pelomonas aquatica</name>
    <dbReference type="NCBI Taxonomy" id="431058"/>
    <lineage>
        <taxon>Bacteria</taxon>
        <taxon>Pseudomonadati</taxon>
        <taxon>Pseudomonadota</taxon>
        <taxon>Betaproteobacteria</taxon>
        <taxon>Burkholderiales</taxon>
        <taxon>Sphaerotilaceae</taxon>
        <taxon>Roseateles</taxon>
    </lineage>
</organism>
<accession>A0A9X4R5V7</accession>
<dbReference type="CDD" id="cd06464">
    <property type="entry name" value="ACD_sHsps-like"/>
    <property type="match status" value="1"/>
</dbReference>
<protein>
    <submittedName>
        <fullName evidence="4">Hsp20/alpha crystallin family protein</fullName>
    </submittedName>
</protein>
<dbReference type="AlphaFoldDB" id="A0A9X4R5V7"/>
<dbReference type="Pfam" id="PF00011">
    <property type="entry name" value="HSP20"/>
    <property type="match status" value="1"/>
</dbReference>
<dbReference type="InterPro" id="IPR002068">
    <property type="entry name" value="A-crystallin/Hsp20_dom"/>
</dbReference>
<sequence>MTHLAEQLKHGAGQAWESLTEGWRELGSRAGNALTRFWNDADEAQPANADGGRPSVAGKPDRWLPPARWSFMAVDVYGAHDKLVVRIEAPGMAREDFQIEMSSPEMLSVLGRKRYDREHTDSSYVLVQCAYGTFRRDIQLPAPVDVERAKATYEAGVLRIELPRHELASHRRIEVHTA</sequence>
<dbReference type="RefSeq" id="WP_268152496.1">
    <property type="nucleotide sequence ID" value="NZ_JAPPUW010000016.1"/>
</dbReference>
<gene>
    <name evidence="4" type="ORF">EXJ73_16775</name>
</gene>
<feature type="domain" description="SHSP" evidence="3">
    <location>
        <begin position="65"/>
        <end position="178"/>
    </location>
</feature>
<evidence type="ECO:0000256" key="2">
    <source>
        <dbReference type="RuleBase" id="RU003616"/>
    </source>
</evidence>
<dbReference type="InterPro" id="IPR031107">
    <property type="entry name" value="Small_HSP"/>
</dbReference>
<proteinExistence type="inferred from homology"/>
<evidence type="ECO:0000259" key="3">
    <source>
        <dbReference type="PROSITE" id="PS01031"/>
    </source>
</evidence>
<evidence type="ECO:0000313" key="5">
    <source>
        <dbReference type="Proteomes" id="UP001152766"/>
    </source>
</evidence>
<dbReference type="EMBL" id="SGUG01000027">
    <property type="protein sequence ID" value="MDG0864116.1"/>
    <property type="molecule type" value="Genomic_DNA"/>
</dbReference>
<dbReference type="SUPFAM" id="SSF49764">
    <property type="entry name" value="HSP20-like chaperones"/>
    <property type="match status" value="1"/>
</dbReference>
<dbReference type="InterPro" id="IPR008978">
    <property type="entry name" value="HSP20-like_chaperone"/>
</dbReference>
<keyword evidence="5" id="KW-1185">Reference proteome</keyword>
<dbReference type="PROSITE" id="PS01031">
    <property type="entry name" value="SHSP"/>
    <property type="match status" value="1"/>
</dbReference>
<name>A0A9X4R5V7_9BURK</name>
<dbReference type="Gene3D" id="2.60.40.790">
    <property type="match status" value="1"/>
</dbReference>
<comment type="similarity">
    <text evidence="1 2">Belongs to the small heat shock protein (HSP20) family.</text>
</comment>
<evidence type="ECO:0000256" key="1">
    <source>
        <dbReference type="PROSITE-ProRule" id="PRU00285"/>
    </source>
</evidence>